<evidence type="ECO:0000256" key="3">
    <source>
        <dbReference type="ARBA" id="ARBA00022989"/>
    </source>
</evidence>
<reference evidence="8" key="1">
    <citation type="journal article" date="2020" name="Stud. Mycol.">
        <title>101 Dothideomycetes genomes: a test case for predicting lifestyles and emergence of pathogens.</title>
        <authorList>
            <person name="Haridas S."/>
            <person name="Albert R."/>
            <person name="Binder M."/>
            <person name="Bloem J."/>
            <person name="Labutti K."/>
            <person name="Salamov A."/>
            <person name="Andreopoulos B."/>
            <person name="Baker S."/>
            <person name="Barry K."/>
            <person name="Bills G."/>
            <person name="Bluhm B."/>
            <person name="Cannon C."/>
            <person name="Castanera R."/>
            <person name="Culley D."/>
            <person name="Daum C."/>
            <person name="Ezra D."/>
            <person name="Gonzalez J."/>
            <person name="Henrissat B."/>
            <person name="Kuo A."/>
            <person name="Liang C."/>
            <person name="Lipzen A."/>
            <person name="Lutzoni F."/>
            <person name="Magnuson J."/>
            <person name="Mondo S."/>
            <person name="Nolan M."/>
            <person name="Ohm R."/>
            <person name="Pangilinan J."/>
            <person name="Park H.-J."/>
            <person name="Ramirez L."/>
            <person name="Alfaro M."/>
            <person name="Sun H."/>
            <person name="Tritt A."/>
            <person name="Yoshinaga Y."/>
            <person name="Zwiers L.-H."/>
            <person name="Turgeon B."/>
            <person name="Goodwin S."/>
            <person name="Spatafora J."/>
            <person name="Crous P."/>
            <person name="Grigoriev I."/>
        </authorList>
    </citation>
    <scope>NUCLEOTIDE SEQUENCE</scope>
    <source>
        <strain evidence="8">CBS 133067</strain>
    </source>
</reference>
<evidence type="ECO:0000256" key="4">
    <source>
        <dbReference type="ARBA" id="ARBA00023128"/>
    </source>
</evidence>
<organism evidence="8 9">
    <name type="scientific">Rhizodiscina lignyota</name>
    <dbReference type="NCBI Taxonomy" id="1504668"/>
    <lineage>
        <taxon>Eukaryota</taxon>
        <taxon>Fungi</taxon>
        <taxon>Dikarya</taxon>
        <taxon>Ascomycota</taxon>
        <taxon>Pezizomycotina</taxon>
        <taxon>Dothideomycetes</taxon>
        <taxon>Pleosporomycetidae</taxon>
        <taxon>Aulographales</taxon>
        <taxon>Rhizodiscinaceae</taxon>
        <taxon>Rhizodiscina</taxon>
    </lineage>
</organism>
<evidence type="ECO:0000256" key="7">
    <source>
        <dbReference type="SAM" id="Phobius"/>
    </source>
</evidence>
<evidence type="ECO:0000313" key="8">
    <source>
        <dbReference type="EMBL" id="KAF2097378.1"/>
    </source>
</evidence>
<dbReference type="Proteomes" id="UP000799772">
    <property type="component" value="Unassembled WGS sequence"/>
</dbReference>
<dbReference type="PANTHER" id="PTHR28234">
    <property type="entry name" value="NUCLEAR CONTROL OF ATPASE PROTEIN 2"/>
    <property type="match status" value="1"/>
</dbReference>
<evidence type="ECO:0000256" key="5">
    <source>
        <dbReference type="ARBA" id="ARBA00023136"/>
    </source>
</evidence>
<dbReference type="GO" id="GO:0005741">
    <property type="term" value="C:mitochondrial outer membrane"/>
    <property type="evidence" value="ECO:0007669"/>
    <property type="project" value="TreeGrafter"/>
</dbReference>
<evidence type="ECO:0000256" key="6">
    <source>
        <dbReference type="SAM" id="MobiDB-lite"/>
    </source>
</evidence>
<feature type="transmembrane region" description="Helical" evidence="7">
    <location>
        <begin position="549"/>
        <end position="570"/>
    </location>
</feature>
<keyword evidence="4" id="KW-0496">Mitochondrion</keyword>
<dbReference type="AlphaFoldDB" id="A0A9P4M4W9"/>
<protein>
    <submittedName>
        <fullName evidence="8">NCA2-domain-containing protein</fullName>
    </submittedName>
</protein>
<feature type="region of interest" description="Disordered" evidence="6">
    <location>
        <begin position="88"/>
        <end position="109"/>
    </location>
</feature>
<comment type="caution">
    <text evidence="8">The sequence shown here is derived from an EMBL/GenBank/DDBJ whole genome shotgun (WGS) entry which is preliminary data.</text>
</comment>
<evidence type="ECO:0000256" key="1">
    <source>
        <dbReference type="ARBA" id="ARBA00004225"/>
    </source>
</evidence>
<keyword evidence="9" id="KW-1185">Reference proteome</keyword>
<evidence type="ECO:0000256" key="2">
    <source>
        <dbReference type="ARBA" id="ARBA00022692"/>
    </source>
</evidence>
<dbReference type="InterPro" id="IPR013946">
    <property type="entry name" value="NCA2-like"/>
</dbReference>
<keyword evidence="3 7" id="KW-1133">Transmembrane helix</keyword>
<dbReference type="EMBL" id="ML978128">
    <property type="protein sequence ID" value="KAF2097378.1"/>
    <property type="molecule type" value="Genomic_DNA"/>
</dbReference>
<accession>A0A9P4M4W9</accession>
<gene>
    <name evidence="8" type="ORF">NA57DRAFT_66951</name>
</gene>
<proteinExistence type="predicted"/>
<keyword evidence="2 7" id="KW-0812">Transmembrane</keyword>
<dbReference type="Pfam" id="PF08637">
    <property type="entry name" value="NCA2"/>
    <property type="match status" value="1"/>
</dbReference>
<evidence type="ECO:0000313" key="9">
    <source>
        <dbReference type="Proteomes" id="UP000799772"/>
    </source>
</evidence>
<comment type="subcellular location">
    <subcellularLocation>
        <location evidence="1">Mitochondrion membrane</location>
        <topology evidence="1">Multi-pass membrane protein</topology>
    </subcellularLocation>
</comment>
<keyword evidence="5 7" id="KW-0472">Membrane</keyword>
<sequence length="675" mass="76762">MSFVTDQVRRIDALLDRLQLSRPTTPSADDEEAQAVRSELVEDRERIVQLQFLIKLISPPPSAKSALVPLYLVRSALSQSRLTQSRSILTPGIQSREGGEHGEAQDTSSPYERDLEWVLMSKATTQIYGQLLNLILEQTIPLSYDIDYWDSVLNSYRYSALYSIQTSPLRLWDFGQEVYRDVRQRAGVQGITEGVEGSWRQFYALVRDVVRERSVEDVRRRVVSPLARVRTECRKKRDALRRIRSMNANALGVLLGEGLSNRTMHEKGIATPMTPEFGVSDEDFDERRDKWRGTIVKSIALMDAVLANVNEEGMTVDAFDPAVGAATDDDRFYRSSDASISSLGPQEVAERLHLLLETRLPNYQASFEEQVKIHGRPSRLIRYWFPATVLLLSSGTILRILVNRKEEILTWVRDFGVTVRDFWANWVVEPARKIIGTIRHDEGSEISIMSKRSLEGDRESLERMVVDFAVQHPENGSLNEAQIADIRSKVKEGDLTPVLKAYEKDMQSPFFGVVRGNLIRTLLIQVQKTKVDVEVAMGGVDELLKSQELLFGFIGLTPGLLVCIGTIRWLNSTFGNRKTTQSGRQTGKLLHGIRNIDRVLTSAIPTDFGELMYKDQGLLLCDVHLLRQDAGKVMPKQIYRDFLEDVDELVDVRIGVKKQQKIVKRIRWAYAKWIQ</sequence>
<dbReference type="PANTHER" id="PTHR28234:SF1">
    <property type="entry name" value="NUCLEAR CONTROL OF ATPASE PROTEIN 2"/>
    <property type="match status" value="1"/>
</dbReference>
<name>A0A9P4M4W9_9PEZI</name>
<dbReference type="OrthoDB" id="413313at2759"/>